<dbReference type="Pfam" id="PF19054">
    <property type="entry name" value="DUF5753"/>
    <property type="match status" value="1"/>
</dbReference>
<dbReference type="Proteomes" id="UP000192840">
    <property type="component" value="Unassembled WGS sequence"/>
</dbReference>
<dbReference type="OrthoDB" id="3672921at2"/>
<name>A0A1W2BBI2_9PSEU</name>
<dbReference type="InterPro" id="IPR001387">
    <property type="entry name" value="Cro/C1-type_HTH"/>
</dbReference>
<dbReference type="EMBL" id="FWYC01000004">
    <property type="protein sequence ID" value="SMC70347.1"/>
    <property type="molecule type" value="Genomic_DNA"/>
</dbReference>
<dbReference type="STRING" id="40571.SAMN05660733_01357"/>
<dbReference type="Pfam" id="PF13560">
    <property type="entry name" value="HTH_31"/>
    <property type="match status" value="1"/>
</dbReference>
<reference evidence="3" key="1">
    <citation type="submission" date="2017-04" db="EMBL/GenBank/DDBJ databases">
        <authorList>
            <person name="Varghese N."/>
            <person name="Submissions S."/>
        </authorList>
    </citation>
    <scope>NUCLEOTIDE SEQUENCE [LARGE SCALE GENOMIC DNA]</scope>
    <source>
        <strain evidence="3">DSM 44073</strain>
    </source>
</reference>
<keyword evidence="3" id="KW-1185">Reference proteome</keyword>
<dbReference type="AlphaFoldDB" id="A0A1W2BBI2"/>
<feature type="domain" description="DUF5753" evidence="1">
    <location>
        <begin position="101"/>
        <end position="273"/>
    </location>
</feature>
<evidence type="ECO:0000313" key="2">
    <source>
        <dbReference type="EMBL" id="SMC70347.1"/>
    </source>
</evidence>
<accession>A0A1W2BBI2</accession>
<dbReference type="RefSeq" id="WP_030476691.1">
    <property type="nucleotide sequence ID" value="NZ_FWYC01000004.1"/>
</dbReference>
<evidence type="ECO:0000259" key="1">
    <source>
        <dbReference type="Pfam" id="PF19054"/>
    </source>
</evidence>
<gene>
    <name evidence="2" type="ORF">SAMN05660733_01357</name>
</gene>
<dbReference type="InterPro" id="IPR043917">
    <property type="entry name" value="DUF5753"/>
</dbReference>
<dbReference type="eggNOG" id="COG1396">
    <property type="taxonomic scope" value="Bacteria"/>
</dbReference>
<sequence length="277" mass="31473">MPKRFSTARGREFGDAVRAALSATGMTAREICEKIDWDPGKLSDLVNGKGGCSEVDLAVLLGFCRTPPDEREHLLTIYRETDMKDWWQHHNGAPLPVRIRTFQEHLRTASTFISWMPLLIPGLLQIADYVRALCLASATCPRDEVEQRVAARMAMQQVFRQGLKCKFYIHEQALVLPVGGQDAMRTQLHHLLMMLVRPYIELRVVPVDAGAHAGLCGSFELMRFDRFEPMVFLEGENSNFIIERKDSVKDYEEILKALDRIALSAEESRERISKLAT</sequence>
<protein>
    <submittedName>
        <fullName evidence="2">Helix-turn-helix domain-containing protein</fullName>
    </submittedName>
</protein>
<organism evidence="2 3">
    <name type="scientific">Lentzea albidocapillata</name>
    <dbReference type="NCBI Taxonomy" id="40571"/>
    <lineage>
        <taxon>Bacteria</taxon>
        <taxon>Bacillati</taxon>
        <taxon>Actinomycetota</taxon>
        <taxon>Actinomycetes</taxon>
        <taxon>Pseudonocardiales</taxon>
        <taxon>Pseudonocardiaceae</taxon>
        <taxon>Lentzea</taxon>
    </lineage>
</organism>
<dbReference type="CDD" id="cd00093">
    <property type="entry name" value="HTH_XRE"/>
    <property type="match status" value="1"/>
</dbReference>
<evidence type="ECO:0000313" key="3">
    <source>
        <dbReference type="Proteomes" id="UP000192840"/>
    </source>
</evidence>
<proteinExistence type="predicted"/>